<feature type="compositionally biased region" description="Low complexity" evidence="1">
    <location>
        <begin position="38"/>
        <end position="52"/>
    </location>
</feature>
<evidence type="ECO:0000313" key="3">
    <source>
        <dbReference type="Proteomes" id="UP001457282"/>
    </source>
</evidence>
<reference evidence="2 3" key="1">
    <citation type="journal article" date="2023" name="G3 (Bethesda)">
        <title>A chromosome-length genome assembly and annotation of blackberry (Rubus argutus, cv. 'Hillquist').</title>
        <authorList>
            <person name="Bruna T."/>
            <person name="Aryal R."/>
            <person name="Dudchenko O."/>
            <person name="Sargent D.J."/>
            <person name="Mead D."/>
            <person name="Buti M."/>
            <person name="Cavallini A."/>
            <person name="Hytonen T."/>
            <person name="Andres J."/>
            <person name="Pham M."/>
            <person name="Weisz D."/>
            <person name="Mascagni F."/>
            <person name="Usai G."/>
            <person name="Natali L."/>
            <person name="Bassil N."/>
            <person name="Fernandez G.E."/>
            <person name="Lomsadze A."/>
            <person name="Armour M."/>
            <person name="Olukolu B."/>
            <person name="Poorten T."/>
            <person name="Britton C."/>
            <person name="Davik J."/>
            <person name="Ashrafi H."/>
            <person name="Aiden E.L."/>
            <person name="Borodovsky M."/>
            <person name="Worthington M."/>
        </authorList>
    </citation>
    <scope>NUCLEOTIDE SEQUENCE [LARGE SCALE GENOMIC DNA]</scope>
    <source>
        <strain evidence="2">PI 553951</strain>
    </source>
</reference>
<organism evidence="2 3">
    <name type="scientific">Rubus argutus</name>
    <name type="common">Southern blackberry</name>
    <dbReference type="NCBI Taxonomy" id="59490"/>
    <lineage>
        <taxon>Eukaryota</taxon>
        <taxon>Viridiplantae</taxon>
        <taxon>Streptophyta</taxon>
        <taxon>Embryophyta</taxon>
        <taxon>Tracheophyta</taxon>
        <taxon>Spermatophyta</taxon>
        <taxon>Magnoliopsida</taxon>
        <taxon>eudicotyledons</taxon>
        <taxon>Gunneridae</taxon>
        <taxon>Pentapetalae</taxon>
        <taxon>rosids</taxon>
        <taxon>fabids</taxon>
        <taxon>Rosales</taxon>
        <taxon>Rosaceae</taxon>
        <taxon>Rosoideae</taxon>
        <taxon>Rosoideae incertae sedis</taxon>
        <taxon>Rubus</taxon>
    </lineage>
</organism>
<gene>
    <name evidence="2" type="ORF">M0R45_028478</name>
</gene>
<dbReference type="EMBL" id="JBEDUW010000006">
    <property type="protein sequence ID" value="KAK9919904.1"/>
    <property type="molecule type" value="Genomic_DNA"/>
</dbReference>
<dbReference type="Proteomes" id="UP001457282">
    <property type="component" value="Unassembled WGS sequence"/>
</dbReference>
<evidence type="ECO:0000256" key="1">
    <source>
        <dbReference type="SAM" id="MobiDB-lite"/>
    </source>
</evidence>
<name>A0AAW1W8V4_RUBAR</name>
<proteinExistence type="predicted"/>
<keyword evidence="3" id="KW-1185">Reference proteome</keyword>
<feature type="compositionally biased region" description="Polar residues" evidence="1">
    <location>
        <begin position="53"/>
        <end position="62"/>
    </location>
</feature>
<protein>
    <submittedName>
        <fullName evidence="2">Uncharacterized protein</fullName>
    </submittedName>
</protein>
<comment type="caution">
    <text evidence="2">The sequence shown here is derived from an EMBL/GenBank/DDBJ whole genome shotgun (WGS) entry which is preliminary data.</text>
</comment>
<dbReference type="AlphaFoldDB" id="A0AAW1W8V4"/>
<accession>A0AAW1W8V4</accession>
<sequence length="93" mass="10185">MPPQCHHHCNLFLCVAGPLPFRARAHLRRLLLFPRSTAASSSLRQSQSHNSQPKTAMSSLSTAPMPITSHLCSAVQPRQSRADPSCCVLSPLR</sequence>
<feature type="region of interest" description="Disordered" evidence="1">
    <location>
        <begin position="38"/>
        <end position="93"/>
    </location>
</feature>
<evidence type="ECO:0000313" key="2">
    <source>
        <dbReference type="EMBL" id="KAK9919904.1"/>
    </source>
</evidence>